<dbReference type="EMBL" id="CAJA01000004">
    <property type="protein sequence ID" value="CCH71647.1"/>
    <property type="molecule type" value="Genomic_DNA"/>
</dbReference>
<gene>
    <name evidence="3" type="ORF">BN11_1010004</name>
</gene>
<dbReference type="Pfam" id="PF00501">
    <property type="entry name" value="AMP-binding"/>
    <property type="match status" value="1"/>
</dbReference>
<feature type="compositionally biased region" description="Polar residues" evidence="1">
    <location>
        <begin position="177"/>
        <end position="195"/>
    </location>
</feature>
<feature type="compositionally biased region" description="Low complexity" evidence="1">
    <location>
        <begin position="109"/>
        <end position="152"/>
    </location>
</feature>
<feature type="region of interest" description="Disordered" evidence="1">
    <location>
        <begin position="106"/>
        <end position="247"/>
    </location>
</feature>
<evidence type="ECO:0000256" key="1">
    <source>
        <dbReference type="SAM" id="MobiDB-lite"/>
    </source>
</evidence>
<feature type="domain" description="AMP-dependent synthetase/ligase" evidence="2">
    <location>
        <begin position="52"/>
        <end position="104"/>
    </location>
</feature>
<dbReference type="Gene3D" id="3.40.50.12780">
    <property type="entry name" value="N-terminal domain of ligase-like"/>
    <property type="match status" value="1"/>
</dbReference>
<comment type="caution">
    <text evidence="3">The sequence shown here is derived from an EMBL/GenBank/DDBJ whole genome shotgun (WGS) entry which is preliminary data.</text>
</comment>
<reference evidence="3 4" key="1">
    <citation type="journal article" date="2013" name="ISME J.">
        <title>A metabolic model for members of the genus Tetrasphaera involved in enhanced biological phosphorus removal.</title>
        <authorList>
            <person name="Kristiansen R."/>
            <person name="Nguyen H.T.T."/>
            <person name="Saunders A.M."/>
            <person name="Nielsen J.L."/>
            <person name="Wimmer R."/>
            <person name="Le V.Q."/>
            <person name="McIlroy S.J."/>
            <person name="Petrovski S."/>
            <person name="Seviour R.J."/>
            <person name="Calteau A."/>
            <person name="Nielsen K.L."/>
            <person name="Nielsen P.H."/>
        </authorList>
    </citation>
    <scope>NUCLEOTIDE SEQUENCE [LARGE SCALE GENOMIC DNA]</scope>
    <source>
        <strain evidence="3 4">Ben110</strain>
    </source>
</reference>
<evidence type="ECO:0000313" key="4">
    <source>
        <dbReference type="Proteomes" id="UP000035763"/>
    </source>
</evidence>
<protein>
    <recommendedName>
        <fullName evidence="2">AMP-dependent synthetase/ligase domain-containing protein</fullName>
    </recommendedName>
</protein>
<dbReference type="STRING" id="1193182.BN11_1010004"/>
<proteinExistence type="predicted"/>
<organism evidence="3 4">
    <name type="scientific">Nostocoides australiense Ben110</name>
    <dbReference type="NCBI Taxonomy" id="1193182"/>
    <lineage>
        <taxon>Bacteria</taxon>
        <taxon>Bacillati</taxon>
        <taxon>Actinomycetota</taxon>
        <taxon>Actinomycetes</taxon>
        <taxon>Micrococcales</taxon>
        <taxon>Intrasporangiaceae</taxon>
        <taxon>Nostocoides</taxon>
    </lineage>
</organism>
<dbReference type="InterPro" id="IPR000873">
    <property type="entry name" value="AMP-dep_synth/lig_dom"/>
</dbReference>
<evidence type="ECO:0000313" key="3">
    <source>
        <dbReference type="EMBL" id="CCH71647.1"/>
    </source>
</evidence>
<name>W6JSQ5_9MICO</name>
<dbReference type="Proteomes" id="UP000035763">
    <property type="component" value="Unassembled WGS sequence"/>
</dbReference>
<dbReference type="GO" id="GO:0030729">
    <property type="term" value="F:acetoacetate-CoA ligase activity"/>
    <property type="evidence" value="ECO:0007669"/>
    <property type="project" value="TreeGrafter"/>
</dbReference>
<keyword evidence="4" id="KW-1185">Reference proteome</keyword>
<feature type="compositionally biased region" description="Polar residues" evidence="1">
    <location>
        <begin position="235"/>
        <end position="247"/>
    </location>
</feature>
<evidence type="ECO:0000259" key="2">
    <source>
        <dbReference type="Pfam" id="PF00501"/>
    </source>
</evidence>
<dbReference type="SUPFAM" id="SSF56801">
    <property type="entry name" value="Acetyl-CoA synthetase-like"/>
    <property type="match status" value="1"/>
</dbReference>
<dbReference type="PANTHER" id="PTHR42921:SF1">
    <property type="entry name" value="ACETOACETYL-COA SYNTHETASE"/>
    <property type="match status" value="1"/>
</dbReference>
<sequence length="247" mass="26789">MLKVLRTLRPAVWDYFEVPADGPRGEVVPDLTMPGTTWFPGRRLNYAETVLQWAGRRPDAVAIHTYSQSREPQRMTYSQLAQEVSRVAGWLREKGVQAGDRWAMCRTLPRPSSPSSPRQASARPGRAAPAISAPEPSSTVSPRSSRSCSSWRGVMPTGRRTRDISSTVCRPPCGARPTTSSTSARCPLRTSTWLSPTGPDCAGPWPGPSPRSTFRVAGKASDTSSNISARPWCSGETTSATRSCPTS</sequence>
<dbReference type="AlphaFoldDB" id="W6JSQ5"/>
<dbReference type="PANTHER" id="PTHR42921">
    <property type="entry name" value="ACETOACETYL-COA SYNTHETASE"/>
    <property type="match status" value="1"/>
</dbReference>
<dbReference type="InterPro" id="IPR042099">
    <property type="entry name" value="ANL_N_sf"/>
</dbReference>
<accession>W6JSQ5</accession>